<keyword evidence="2" id="KW-1185">Reference proteome</keyword>
<accession>A0A9J5YRM0</accession>
<feature type="non-terminal residue" evidence="1">
    <location>
        <position position="1"/>
    </location>
</feature>
<dbReference type="AlphaFoldDB" id="A0A9J5YRM0"/>
<dbReference type="EMBL" id="JACXVP010000006">
    <property type="protein sequence ID" value="KAG5603058.1"/>
    <property type="molecule type" value="Genomic_DNA"/>
</dbReference>
<name>A0A9J5YRM0_SOLCO</name>
<organism evidence="1 2">
    <name type="scientific">Solanum commersonii</name>
    <name type="common">Commerson's wild potato</name>
    <name type="synonym">Commerson's nightshade</name>
    <dbReference type="NCBI Taxonomy" id="4109"/>
    <lineage>
        <taxon>Eukaryota</taxon>
        <taxon>Viridiplantae</taxon>
        <taxon>Streptophyta</taxon>
        <taxon>Embryophyta</taxon>
        <taxon>Tracheophyta</taxon>
        <taxon>Spermatophyta</taxon>
        <taxon>Magnoliopsida</taxon>
        <taxon>eudicotyledons</taxon>
        <taxon>Gunneridae</taxon>
        <taxon>Pentapetalae</taxon>
        <taxon>asterids</taxon>
        <taxon>lamiids</taxon>
        <taxon>Solanales</taxon>
        <taxon>Solanaceae</taxon>
        <taxon>Solanoideae</taxon>
        <taxon>Solaneae</taxon>
        <taxon>Solanum</taxon>
    </lineage>
</organism>
<comment type="caution">
    <text evidence="1">The sequence shown here is derived from an EMBL/GenBank/DDBJ whole genome shotgun (WGS) entry which is preliminary data.</text>
</comment>
<dbReference type="Proteomes" id="UP000824120">
    <property type="component" value="Chromosome 6"/>
</dbReference>
<proteinExistence type="predicted"/>
<protein>
    <submittedName>
        <fullName evidence="1">Uncharacterized protein</fullName>
    </submittedName>
</protein>
<sequence length="63" mass="7341">MLKRDSHGFNIPIPASNSFVEVLEENFNCILAPEWRITALTGRIFKLWYVPKLWFSGKSTVRD</sequence>
<reference evidence="1 2" key="1">
    <citation type="submission" date="2020-09" db="EMBL/GenBank/DDBJ databases">
        <title>De no assembly of potato wild relative species, Solanum commersonii.</title>
        <authorList>
            <person name="Cho K."/>
        </authorList>
    </citation>
    <scope>NUCLEOTIDE SEQUENCE [LARGE SCALE GENOMIC DNA]</scope>
    <source>
        <strain evidence="1">LZ3.2</strain>
        <tissue evidence="1">Leaf</tissue>
    </source>
</reference>
<evidence type="ECO:0000313" key="1">
    <source>
        <dbReference type="EMBL" id="KAG5603058.1"/>
    </source>
</evidence>
<gene>
    <name evidence="1" type="ORF">H5410_034428</name>
</gene>
<evidence type="ECO:0000313" key="2">
    <source>
        <dbReference type="Proteomes" id="UP000824120"/>
    </source>
</evidence>